<keyword evidence="3" id="KW-0560">Oxidoreductase</keyword>
<dbReference type="InterPro" id="IPR029061">
    <property type="entry name" value="THDP-binding"/>
</dbReference>
<dbReference type="EC" id="1.2.4.1" evidence="2"/>
<keyword evidence="4" id="KW-0786">Thiamine pyrophosphate</keyword>
<evidence type="ECO:0000256" key="3">
    <source>
        <dbReference type="ARBA" id="ARBA00023002"/>
    </source>
</evidence>
<evidence type="ECO:0000256" key="5">
    <source>
        <dbReference type="ARBA" id="ARBA00023317"/>
    </source>
</evidence>
<reference evidence="7" key="1">
    <citation type="submission" date="2018-05" db="EMBL/GenBank/DDBJ databases">
        <authorList>
            <person name="Lanie J.A."/>
            <person name="Ng W.-L."/>
            <person name="Kazmierczak K.M."/>
            <person name="Andrzejewski T.M."/>
            <person name="Davidsen T.M."/>
            <person name="Wayne K.J."/>
            <person name="Tettelin H."/>
            <person name="Glass J.I."/>
            <person name="Rusch D."/>
            <person name="Podicherti R."/>
            <person name="Tsui H.-C.T."/>
            <person name="Winkler M.E."/>
        </authorList>
    </citation>
    <scope>NUCLEOTIDE SEQUENCE</scope>
</reference>
<dbReference type="NCBIfam" id="TIGR03182">
    <property type="entry name" value="PDH_E1_alph_y"/>
    <property type="match status" value="1"/>
</dbReference>
<gene>
    <name evidence="7" type="ORF">METZ01_LOCUS30257</name>
</gene>
<evidence type="ECO:0000259" key="6">
    <source>
        <dbReference type="Pfam" id="PF00676"/>
    </source>
</evidence>
<keyword evidence="5" id="KW-0670">Pyruvate</keyword>
<dbReference type="GO" id="GO:0004739">
    <property type="term" value="F:pyruvate dehydrogenase (acetyl-transferring) activity"/>
    <property type="evidence" value="ECO:0007669"/>
    <property type="project" value="UniProtKB-EC"/>
</dbReference>
<organism evidence="7">
    <name type="scientific">marine metagenome</name>
    <dbReference type="NCBI Taxonomy" id="408172"/>
    <lineage>
        <taxon>unclassified sequences</taxon>
        <taxon>metagenomes</taxon>
        <taxon>ecological metagenomes</taxon>
    </lineage>
</organism>
<dbReference type="InterPro" id="IPR017597">
    <property type="entry name" value="Pyrv_DH_E1_asu_subgrp-y"/>
</dbReference>
<protein>
    <recommendedName>
        <fullName evidence="2">pyruvate dehydrogenase (acetyl-transferring)</fullName>
        <ecNumber evidence="2">1.2.4.1</ecNumber>
    </recommendedName>
</protein>
<sequence length="356" mass="38780">MAKAKTNTSNGAKTKDVLASHGVTAKIALELMQEMLLYRRFEEKTEESYAIGKIGGFCHLHIGQEAGAAGVIKVLQPEDYAISAYRSHTQAIAKGISPKAVMAELYGRVGGVSGGKGGSMHVFGRDARFFGGHGIVGGQVPLATGIGWKIKYSGENLVCVCFMGDATVNQGGFHECLNMAAVWELPVIYVVENNEYGMGTSFDRVSKTEISTRAVPFDIPASSVNGQNVLSTFEHFRNLTEEVRAGGGPRLVELRTYRFRGHSMSDPVSGTYRSTEEVERHKEESDPIAILRDQLFAEGVLDQDTLEEMDATAKTIAAEAADFAEESPMPEPEALYENVWAETNAHGRLFFDGRRT</sequence>
<dbReference type="Pfam" id="PF00676">
    <property type="entry name" value="E1_dh"/>
    <property type="match status" value="1"/>
</dbReference>
<comment type="cofactor">
    <cofactor evidence="1">
        <name>thiamine diphosphate</name>
        <dbReference type="ChEBI" id="CHEBI:58937"/>
    </cofactor>
</comment>
<evidence type="ECO:0000256" key="1">
    <source>
        <dbReference type="ARBA" id="ARBA00001964"/>
    </source>
</evidence>
<dbReference type="GO" id="GO:0006086">
    <property type="term" value="P:pyruvate decarboxylation to acetyl-CoA"/>
    <property type="evidence" value="ECO:0007669"/>
    <property type="project" value="InterPro"/>
</dbReference>
<dbReference type="PANTHER" id="PTHR11516:SF60">
    <property type="entry name" value="PYRUVATE DEHYDROGENASE E1 COMPONENT SUBUNIT ALPHA"/>
    <property type="match status" value="1"/>
</dbReference>
<evidence type="ECO:0000256" key="2">
    <source>
        <dbReference type="ARBA" id="ARBA00012281"/>
    </source>
</evidence>
<dbReference type="PANTHER" id="PTHR11516">
    <property type="entry name" value="PYRUVATE DEHYDROGENASE E1 COMPONENT, ALPHA SUBUNIT BACTERIAL AND ORGANELLAR"/>
    <property type="match status" value="1"/>
</dbReference>
<evidence type="ECO:0000256" key="4">
    <source>
        <dbReference type="ARBA" id="ARBA00023052"/>
    </source>
</evidence>
<dbReference type="CDD" id="cd02000">
    <property type="entry name" value="TPP_E1_PDC_ADC_BCADC"/>
    <property type="match status" value="1"/>
</dbReference>
<accession>A0A381QID8</accession>
<proteinExistence type="predicted"/>
<dbReference type="Gene3D" id="3.40.50.970">
    <property type="match status" value="1"/>
</dbReference>
<dbReference type="InterPro" id="IPR001017">
    <property type="entry name" value="DH_E1"/>
</dbReference>
<feature type="domain" description="Dehydrogenase E1 component" evidence="6">
    <location>
        <begin position="34"/>
        <end position="333"/>
    </location>
</feature>
<dbReference type="SUPFAM" id="SSF52518">
    <property type="entry name" value="Thiamin diphosphate-binding fold (THDP-binding)"/>
    <property type="match status" value="1"/>
</dbReference>
<dbReference type="AlphaFoldDB" id="A0A381QID8"/>
<dbReference type="EMBL" id="UINC01001316">
    <property type="protein sequence ID" value="SUZ77403.1"/>
    <property type="molecule type" value="Genomic_DNA"/>
</dbReference>
<evidence type="ECO:0000313" key="7">
    <source>
        <dbReference type="EMBL" id="SUZ77403.1"/>
    </source>
</evidence>
<name>A0A381QID8_9ZZZZ</name>
<dbReference type="InterPro" id="IPR050642">
    <property type="entry name" value="PDH_E1_Alpha_Subunit"/>
</dbReference>